<comment type="caution">
    <text evidence="1">The sequence shown here is derived from an EMBL/GenBank/DDBJ whole genome shotgun (WGS) entry which is preliminary data.</text>
</comment>
<proteinExistence type="predicted"/>
<name>A0AAP5AI79_9GAMM</name>
<sequence>MAHDAMHIAYAPAAYYRPWRAVYAGASLDQQRWLNTTLIRQRRLPMPATLAAPADVLTRRLMGLWPQLPEVATLMAAARLRDWLASQRGCSALPTTVQAFMRADHARQPGGCVQAPVPSDLSRVLLVWGGVELQPLAPLLPAWLSARLSLPFAPMAGDTLRPLPRERIDLDLFWTAVTYVEKLS</sequence>
<dbReference type="RefSeq" id="WP_307106619.1">
    <property type="nucleotide sequence ID" value="NZ_JAUTAS010000001.1"/>
</dbReference>
<dbReference type="EMBL" id="JAUTAS010000001">
    <property type="protein sequence ID" value="MDQ1107940.1"/>
    <property type="molecule type" value="Genomic_DNA"/>
</dbReference>
<evidence type="ECO:0000313" key="1">
    <source>
        <dbReference type="EMBL" id="MDQ1107940.1"/>
    </source>
</evidence>
<dbReference type="Proteomes" id="UP001226084">
    <property type="component" value="Unassembled WGS sequence"/>
</dbReference>
<dbReference type="InterPro" id="IPR013388">
    <property type="entry name" value="T3SS_OrgA/MxiK"/>
</dbReference>
<accession>A0AAP5AI79</accession>
<reference evidence="1" key="1">
    <citation type="submission" date="2023-07" db="EMBL/GenBank/DDBJ databases">
        <title>Functional and genomic diversity of the sorghum phyllosphere microbiome.</title>
        <authorList>
            <person name="Shade A."/>
        </authorList>
    </citation>
    <scope>NUCLEOTIDE SEQUENCE</scope>
    <source>
        <strain evidence="1">SORGH_AS_0457</strain>
    </source>
</reference>
<protein>
    <submittedName>
        <fullName evidence="1">Uncharacterized protein</fullName>
    </submittedName>
</protein>
<gene>
    <name evidence="1" type="ORF">QE424_001099</name>
</gene>
<evidence type="ECO:0000313" key="2">
    <source>
        <dbReference type="Proteomes" id="UP001226084"/>
    </source>
</evidence>
<organism evidence="1 2">
    <name type="scientific">Stenotrophomonas rhizophila</name>
    <dbReference type="NCBI Taxonomy" id="216778"/>
    <lineage>
        <taxon>Bacteria</taxon>
        <taxon>Pseudomonadati</taxon>
        <taxon>Pseudomonadota</taxon>
        <taxon>Gammaproteobacteria</taxon>
        <taxon>Lysobacterales</taxon>
        <taxon>Lysobacteraceae</taxon>
        <taxon>Stenotrophomonas</taxon>
    </lineage>
</organism>
<dbReference type="AlphaFoldDB" id="A0AAP5AI79"/>
<dbReference type="Pfam" id="PF09482">
    <property type="entry name" value="OrgA_MxiK"/>
    <property type="match status" value="1"/>
</dbReference>